<proteinExistence type="predicted"/>
<dbReference type="EMBL" id="JARQZJ010000097">
    <property type="protein sequence ID" value="KAK9885806.1"/>
    <property type="molecule type" value="Genomic_DNA"/>
</dbReference>
<feature type="region of interest" description="Disordered" evidence="1">
    <location>
        <begin position="36"/>
        <end position="90"/>
    </location>
</feature>
<dbReference type="Proteomes" id="UP001431783">
    <property type="component" value="Unassembled WGS sequence"/>
</dbReference>
<organism evidence="2 3">
    <name type="scientific">Henosepilachna vigintioctopunctata</name>
    <dbReference type="NCBI Taxonomy" id="420089"/>
    <lineage>
        <taxon>Eukaryota</taxon>
        <taxon>Metazoa</taxon>
        <taxon>Ecdysozoa</taxon>
        <taxon>Arthropoda</taxon>
        <taxon>Hexapoda</taxon>
        <taxon>Insecta</taxon>
        <taxon>Pterygota</taxon>
        <taxon>Neoptera</taxon>
        <taxon>Endopterygota</taxon>
        <taxon>Coleoptera</taxon>
        <taxon>Polyphaga</taxon>
        <taxon>Cucujiformia</taxon>
        <taxon>Coccinelloidea</taxon>
        <taxon>Coccinellidae</taxon>
        <taxon>Epilachninae</taxon>
        <taxon>Epilachnini</taxon>
        <taxon>Henosepilachna</taxon>
    </lineage>
</organism>
<keyword evidence="3" id="KW-1185">Reference proteome</keyword>
<evidence type="ECO:0000256" key="1">
    <source>
        <dbReference type="SAM" id="MobiDB-lite"/>
    </source>
</evidence>
<feature type="compositionally biased region" description="Low complexity" evidence="1">
    <location>
        <begin position="42"/>
        <end position="53"/>
    </location>
</feature>
<name>A0AAW1UQL1_9CUCU</name>
<dbReference type="AlphaFoldDB" id="A0AAW1UQL1"/>
<protein>
    <submittedName>
        <fullName evidence="2">Uncharacterized protein</fullName>
    </submittedName>
</protein>
<gene>
    <name evidence="2" type="ORF">WA026_013675</name>
</gene>
<comment type="caution">
    <text evidence="2">The sequence shown here is derived from an EMBL/GenBank/DDBJ whole genome shotgun (WGS) entry which is preliminary data.</text>
</comment>
<evidence type="ECO:0000313" key="2">
    <source>
        <dbReference type="EMBL" id="KAK9885806.1"/>
    </source>
</evidence>
<accession>A0AAW1UQL1</accession>
<sequence length="90" mass="10240">MMDSMYRGKVYISQYQLEALLKIAESLQIEEISVNGKEDVKPSVPVQPKSPQPFTYLPKLQGLTIEQRSRDDSREGSQSSGPRKKNEPEK</sequence>
<evidence type="ECO:0000313" key="3">
    <source>
        <dbReference type="Proteomes" id="UP001431783"/>
    </source>
</evidence>
<reference evidence="2 3" key="1">
    <citation type="submission" date="2023-03" db="EMBL/GenBank/DDBJ databases">
        <title>Genome insight into feeding habits of ladybird beetles.</title>
        <authorList>
            <person name="Li H.-S."/>
            <person name="Huang Y.-H."/>
            <person name="Pang H."/>
        </authorList>
    </citation>
    <scope>NUCLEOTIDE SEQUENCE [LARGE SCALE GENOMIC DNA]</scope>
    <source>
        <strain evidence="2">SYSU_2023b</strain>
        <tissue evidence="2">Whole body</tissue>
    </source>
</reference>